<dbReference type="GO" id="GO:0006629">
    <property type="term" value="P:lipid metabolic process"/>
    <property type="evidence" value="ECO:0007669"/>
    <property type="project" value="InterPro"/>
</dbReference>
<evidence type="ECO:0000313" key="3">
    <source>
        <dbReference type="Proteomes" id="UP000191154"/>
    </source>
</evidence>
<evidence type="ECO:0000259" key="1">
    <source>
        <dbReference type="PROSITE" id="PS51704"/>
    </source>
</evidence>
<dbReference type="PANTHER" id="PTHR46211:SF1">
    <property type="entry name" value="GLYCEROPHOSPHODIESTER PHOSPHODIESTERASE, CYTOPLASMIC"/>
    <property type="match status" value="1"/>
</dbReference>
<dbReference type="RefSeq" id="WP_077864207.1">
    <property type="nucleotide sequence ID" value="NZ_LZYZ01000001.1"/>
</dbReference>
<evidence type="ECO:0000313" key="2">
    <source>
        <dbReference type="EMBL" id="OOM16502.1"/>
    </source>
</evidence>
<dbReference type="Pfam" id="PF03009">
    <property type="entry name" value="GDPD"/>
    <property type="match status" value="1"/>
</dbReference>
<organism evidence="2 3">
    <name type="scientific">Clostridium saccharobutylicum</name>
    <dbReference type="NCBI Taxonomy" id="169679"/>
    <lineage>
        <taxon>Bacteria</taxon>
        <taxon>Bacillati</taxon>
        <taxon>Bacillota</taxon>
        <taxon>Clostridia</taxon>
        <taxon>Eubacteriales</taxon>
        <taxon>Clostridiaceae</taxon>
        <taxon>Clostridium</taxon>
    </lineage>
</organism>
<gene>
    <name evidence="2" type="primary">glpQ1</name>
    <name evidence="2" type="ORF">CLOSAC_07730</name>
</gene>
<sequence length="325" mass="37442">MKILNIAHRGYSGKFDENTMIAFRKAIEYKADGIETDVQLSKDGIPVIIHDETLDRTTDGHGFVKDYTLKELKAFRTKSVPRVQALKGEAIEGLQLIKEIDSPKLGEYTLEEVEYFKNNDGEEIPTLRDLLELFSASDLKILNLELKNSIFEYDELEEKVINMIDEYNLRDRVIISTFNHMSLVKIRELEKQEIEYMTNHQVETLKDSSNTDYKNKNTKLKNDKTKSKSKMILGALTDSTLANVPKYLDDIDVECYHPCFYSILNKSYMKEIKDAGIKVNPYTVNETEYMKMVIEAGADSIITNEVEKLNDVIKSFYNIDKQLGI</sequence>
<dbReference type="EC" id="3.1.4.46" evidence="2"/>
<comment type="caution">
    <text evidence="2">The sequence shown here is derived from an EMBL/GenBank/DDBJ whole genome shotgun (WGS) entry which is preliminary data.</text>
</comment>
<dbReference type="InterPro" id="IPR030395">
    <property type="entry name" value="GP_PDE_dom"/>
</dbReference>
<dbReference type="Gene3D" id="3.20.20.190">
    <property type="entry name" value="Phosphatidylinositol (PI) phosphodiesterase"/>
    <property type="match status" value="1"/>
</dbReference>
<accession>A0A1S8NJF1</accession>
<dbReference type="InterPro" id="IPR017946">
    <property type="entry name" value="PLC-like_Pdiesterase_TIM-brl"/>
</dbReference>
<name>A0A1S8NJF1_CLOSA</name>
<proteinExistence type="predicted"/>
<dbReference type="PROSITE" id="PS51704">
    <property type="entry name" value="GP_PDE"/>
    <property type="match status" value="1"/>
</dbReference>
<dbReference type="STRING" id="169679.CSACC_41590"/>
<dbReference type="EMBL" id="LZYZ01000001">
    <property type="protein sequence ID" value="OOM16502.1"/>
    <property type="molecule type" value="Genomic_DNA"/>
</dbReference>
<keyword evidence="2" id="KW-0378">Hydrolase</keyword>
<dbReference type="PANTHER" id="PTHR46211">
    <property type="entry name" value="GLYCEROPHOSPHORYL DIESTER PHOSPHODIESTERASE"/>
    <property type="match status" value="1"/>
</dbReference>
<dbReference type="Proteomes" id="UP000191154">
    <property type="component" value="Unassembled WGS sequence"/>
</dbReference>
<dbReference type="SUPFAM" id="SSF51695">
    <property type="entry name" value="PLC-like phosphodiesterases"/>
    <property type="match status" value="1"/>
</dbReference>
<feature type="domain" description="GP-PDE" evidence="1">
    <location>
        <begin position="3"/>
        <end position="313"/>
    </location>
</feature>
<reference evidence="2 3" key="1">
    <citation type="submission" date="2016-05" db="EMBL/GenBank/DDBJ databases">
        <title>Microbial solvent formation.</title>
        <authorList>
            <person name="Poehlein A."/>
            <person name="Montoya Solano J.D."/>
            <person name="Flitsch S."/>
            <person name="Krabben P."/>
            <person name="Duerre P."/>
            <person name="Daniel R."/>
        </authorList>
    </citation>
    <scope>NUCLEOTIDE SEQUENCE [LARGE SCALE GENOMIC DNA]</scope>
    <source>
        <strain evidence="2 3">L1-8</strain>
    </source>
</reference>
<protein>
    <submittedName>
        <fullName evidence="2">Putative glycerophosphoryl diester phosphodiesterase 1</fullName>
        <ecNumber evidence="2">3.1.4.46</ecNumber>
    </submittedName>
</protein>
<dbReference type="GO" id="GO:0008889">
    <property type="term" value="F:glycerophosphodiester phosphodiesterase activity"/>
    <property type="evidence" value="ECO:0007669"/>
    <property type="project" value="UniProtKB-EC"/>
</dbReference>
<dbReference type="AlphaFoldDB" id="A0A1S8NJF1"/>